<feature type="domain" description="NWD NACHT-NTPase N-terminal" evidence="4">
    <location>
        <begin position="5"/>
        <end position="216"/>
    </location>
</feature>
<evidence type="ECO:0000256" key="3">
    <source>
        <dbReference type="PROSITE-ProRule" id="PRU00221"/>
    </source>
</evidence>
<keyword evidence="6" id="KW-1185">Reference proteome</keyword>
<dbReference type="InterPro" id="IPR020472">
    <property type="entry name" value="WD40_PAC1"/>
</dbReference>
<dbReference type="Pfam" id="PF00400">
    <property type="entry name" value="WD40"/>
    <property type="match status" value="8"/>
</dbReference>
<dbReference type="PROSITE" id="PS50294">
    <property type="entry name" value="WD_REPEATS_REGION"/>
    <property type="match status" value="5"/>
</dbReference>
<dbReference type="InterPro" id="IPR011047">
    <property type="entry name" value="Quinoprotein_ADH-like_sf"/>
</dbReference>
<evidence type="ECO:0000256" key="1">
    <source>
        <dbReference type="ARBA" id="ARBA00022574"/>
    </source>
</evidence>
<feature type="repeat" description="WD" evidence="3">
    <location>
        <begin position="707"/>
        <end position="748"/>
    </location>
</feature>
<dbReference type="InterPro" id="IPR031359">
    <property type="entry name" value="NACHT_N"/>
</dbReference>
<keyword evidence="1 3" id="KW-0853">WD repeat</keyword>
<feature type="repeat" description="WD" evidence="3">
    <location>
        <begin position="1009"/>
        <end position="1050"/>
    </location>
</feature>
<name>A0AB34FJF0_9HYPO</name>
<feature type="repeat" description="WD" evidence="3">
    <location>
        <begin position="841"/>
        <end position="875"/>
    </location>
</feature>
<accession>A0AB34FJF0</accession>
<evidence type="ECO:0000256" key="2">
    <source>
        <dbReference type="ARBA" id="ARBA00022737"/>
    </source>
</evidence>
<protein>
    <submittedName>
        <fullName evidence="5">NACHT and WD40 domain protein</fullName>
    </submittedName>
</protein>
<dbReference type="PRINTS" id="PR00320">
    <property type="entry name" value="GPROTEINBRPT"/>
</dbReference>
<dbReference type="Pfam" id="PF17100">
    <property type="entry name" value="NACHT_N"/>
    <property type="match status" value="1"/>
</dbReference>
<proteinExistence type="predicted"/>
<dbReference type="PROSITE" id="PS50082">
    <property type="entry name" value="WD_REPEATS_2"/>
    <property type="match status" value="6"/>
</dbReference>
<dbReference type="AlphaFoldDB" id="A0AB34FJF0"/>
<dbReference type="CDD" id="cd00200">
    <property type="entry name" value="WD40"/>
    <property type="match status" value="1"/>
</dbReference>
<keyword evidence="2" id="KW-0677">Repeat</keyword>
<evidence type="ECO:0000259" key="4">
    <source>
        <dbReference type="Pfam" id="PF17100"/>
    </source>
</evidence>
<feature type="repeat" description="WD" evidence="3">
    <location>
        <begin position="876"/>
        <end position="908"/>
    </location>
</feature>
<evidence type="ECO:0000313" key="5">
    <source>
        <dbReference type="EMBL" id="KAJ6439182.1"/>
    </source>
</evidence>
<dbReference type="Gene3D" id="2.130.10.10">
    <property type="entry name" value="YVTN repeat-like/Quinoprotein amine dehydrogenase"/>
    <property type="match status" value="3"/>
</dbReference>
<reference evidence="5" key="1">
    <citation type="submission" date="2023-01" db="EMBL/GenBank/DDBJ databases">
        <title>The growth and conidiation of Purpureocillium lavendulum are regulated by nitrogen source and histone H3K14 acetylation.</title>
        <authorList>
            <person name="Tang P."/>
            <person name="Han J."/>
            <person name="Zhang C."/>
            <person name="Tang P."/>
            <person name="Qi F."/>
            <person name="Zhang K."/>
            <person name="Liang L."/>
        </authorList>
    </citation>
    <scope>NUCLEOTIDE SEQUENCE</scope>
    <source>
        <strain evidence="5">YMF1.00683</strain>
    </source>
</reference>
<sequence>MSTSQRLWNAAFDGLQDDSGTTKLVESYAQTLTRILGSGSSTHTELDDPGRRQVLMRELVQGGLKRISTPSRIRRGVGDVAQFVISAKSMIDIAIQNIPQAALPWAGVCIGLQATGANLTGITYTISRMDWYCALAEYILKEDSIETKDVNQGAILNQLEQKTVALYKTLLLYQIRSVLCYYRHQGLDFLRSLVNLDDWDGSLKSVKAAEETLRKDSDQYNTLHKKIALGKLIDTAEGMERSLGDMHQTLQDFVTMQKVARREDVDAACQKDLRVLDPHHDMERIEKSKGELVVDAYKWILQTKEYATFTLWNDSGPERPCRLLWIKGPAGTGKTMLMIALFAIDALDECEEGTASLIDLISTSLTLSNKVKWLVSSRPTVEMNVSDMAGVAIELDSQRLGGPVSAYINNKLSALKSRKGYTDSVMADVGATILQKVPPGLPKLYEQMMRNVETRTMDRQRCKQVLQATCLAYRPLSNAELGVLADVEPGVDVQTMIEECGSFLIKKGKMSTLPTEDARHSCTRTDIGGRSIRAMSSILRRNIYNLDYGAKPQDMRPPRPDPLAPIRYSCIFWADHLLNMEHPGYTTELLDGGEVHGFLKEHLLHWLEALSLIGMLSEGFSILRRLLHAAKESGACSELVVFLEDAEKFVHSCGSMIEQAPLQTYGSALIFSPTTSTVKKALWKNRLPFIQAVAGTRNQWDAYRQTLEGHGGEVKGVAFSPDSQMLASASGDGTIRLWDAATGAFRRILAGCDEQAYAVAFSHDGKMLAAAFGDSTVRLFEVATGACWQILKGHNRWVNAVAFSPDSTKVASASVNAVAFSPDGKEIASASGDRLVKVRSVNAVSFSPDGKIVASASGDSTVWLWDVMTGACRRRLEGHNSWVNGVAFSPDGKVLASASYDCTVRLWDPALGRLCQTLHGYHWVKAVAFSPDGKTVASASGRRESQCGTGFNQWTPETKRREHQRALVGHSGLVHAVAFSPDDNIVASGSGDHTVRLWDPTTGSLQQVLKGHCGEVKAIAFSPDGKLMASASGDCTIRLWDVITGLPQQTLEGGSGEVKEVVFSSTCKTISLTSYDEALRTWDIATGEQQEALQGTPNTNYTNSALSLRKEWITLNGRNLLWLPADYRPTSVGLDLSQFL</sequence>
<dbReference type="SUPFAM" id="SSF50998">
    <property type="entry name" value="Quinoprotein alcohol dehydrogenase-like"/>
    <property type="match status" value="2"/>
</dbReference>
<organism evidence="5 6">
    <name type="scientific">Purpureocillium lavendulum</name>
    <dbReference type="NCBI Taxonomy" id="1247861"/>
    <lineage>
        <taxon>Eukaryota</taxon>
        <taxon>Fungi</taxon>
        <taxon>Dikarya</taxon>
        <taxon>Ascomycota</taxon>
        <taxon>Pezizomycotina</taxon>
        <taxon>Sordariomycetes</taxon>
        <taxon>Hypocreomycetidae</taxon>
        <taxon>Hypocreales</taxon>
        <taxon>Ophiocordycipitaceae</taxon>
        <taxon>Purpureocillium</taxon>
    </lineage>
</organism>
<dbReference type="EMBL" id="JAQHRD010000007">
    <property type="protein sequence ID" value="KAJ6439182.1"/>
    <property type="molecule type" value="Genomic_DNA"/>
</dbReference>
<dbReference type="InterPro" id="IPR019775">
    <property type="entry name" value="WD40_repeat_CS"/>
</dbReference>
<dbReference type="PROSITE" id="PS00678">
    <property type="entry name" value="WD_REPEATS_1"/>
    <property type="match status" value="4"/>
</dbReference>
<dbReference type="InterPro" id="IPR015943">
    <property type="entry name" value="WD40/YVTN_repeat-like_dom_sf"/>
</dbReference>
<gene>
    <name evidence="5" type="ORF">O9K51_08594</name>
</gene>
<dbReference type="PANTHER" id="PTHR19848:SF8">
    <property type="entry name" value="F-BOX AND WD REPEAT DOMAIN CONTAINING 7"/>
    <property type="match status" value="1"/>
</dbReference>
<feature type="repeat" description="WD" evidence="3">
    <location>
        <begin position="967"/>
        <end position="1008"/>
    </location>
</feature>
<dbReference type="SMART" id="SM00320">
    <property type="entry name" value="WD40"/>
    <property type="match status" value="9"/>
</dbReference>
<evidence type="ECO:0000313" key="6">
    <source>
        <dbReference type="Proteomes" id="UP001163105"/>
    </source>
</evidence>
<dbReference type="InterPro" id="IPR001680">
    <property type="entry name" value="WD40_rpt"/>
</dbReference>
<comment type="caution">
    <text evidence="5">The sequence shown here is derived from an EMBL/GenBank/DDBJ whole genome shotgun (WGS) entry which is preliminary data.</text>
</comment>
<dbReference type="PANTHER" id="PTHR19848">
    <property type="entry name" value="WD40 REPEAT PROTEIN"/>
    <property type="match status" value="1"/>
</dbReference>
<dbReference type="Proteomes" id="UP001163105">
    <property type="component" value="Unassembled WGS sequence"/>
</dbReference>
<feature type="repeat" description="WD" evidence="3">
    <location>
        <begin position="1051"/>
        <end position="1092"/>
    </location>
</feature>